<accession>A0AAU9V0B5</accession>
<sequence length="81" mass="9559">MDVLRKETPVKQEKVLLKNLFIFTIKEERKGKALAVSLDIAKAFDREWHEALLTKLPSYGLPENCKWITSRFFSRQEHQGR</sequence>
<comment type="caution">
    <text evidence="1">The sequence shown here is derived from an EMBL/GenBank/DDBJ whole genome shotgun (WGS) entry which is preliminary data.</text>
</comment>
<evidence type="ECO:0000313" key="2">
    <source>
        <dbReference type="Proteomes" id="UP001153954"/>
    </source>
</evidence>
<proteinExistence type="predicted"/>
<dbReference type="EMBL" id="CAKOGL010000026">
    <property type="protein sequence ID" value="CAH2103626.1"/>
    <property type="molecule type" value="Genomic_DNA"/>
</dbReference>
<dbReference type="AlphaFoldDB" id="A0AAU9V0B5"/>
<dbReference type="Proteomes" id="UP001153954">
    <property type="component" value="Unassembled WGS sequence"/>
</dbReference>
<reference evidence="1" key="1">
    <citation type="submission" date="2022-03" db="EMBL/GenBank/DDBJ databases">
        <authorList>
            <person name="Tunstrom K."/>
        </authorList>
    </citation>
    <scope>NUCLEOTIDE SEQUENCE</scope>
</reference>
<name>A0AAU9V0B5_EUPED</name>
<protein>
    <recommendedName>
        <fullName evidence="3">Reverse transcriptase</fullName>
    </recommendedName>
</protein>
<organism evidence="1 2">
    <name type="scientific">Euphydryas editha</name>
    <name type="common">Edith's checkerspot</name>
    <dbReference type="NCBI Taxonomy" id="104508"/>
    <lineage>
        <taxon>Eukaryota</taxon>
        <taxon>Metazoa</taxon>
        <taxon>Ecdysozoa</taxon>
        <taxon>Arthropoda</taxon>
        <taxon>Hexapoda</taxon>
        <taxon>Insecta</taxon>
        <taxon>Pterygota</taxon>
        <taxon>Neoptera</taxon>
        <taxon>Endopterygota</taxon>
        <taxon>Lepidoptera</taxon>
        <taxon>Glossata</taxon>
        <taxon>Ditrysia</taxon>
        <taxon>Papilionoidea</taxon>
        <taxon>Nymphalidae</taxon>
        <taxon>Nymphalinae</taxon>
        <taxon>Euphydryas</taxon>
    </lineage>
</organism>
<keyword evidence="2" id="KW-1185">Reference proteome</keyword>
<evidence type="ECO:0008006" key="3">
    <source>
        <dbReference type="Google" id="ProtNLM"/>
    </source>
</evidence>
<gene>
    <name evidence="1" type="ORF">EEDITHA_LOCUS18108</name>
</gene>
<evidence type="ECO:0000313" key="1">
    <source>
        <dbReference type="EMBL" id="CAH2103626.1"/>
    </source>
</evidence>